<evidence type="ECO:0000313" key="2">
    <source>
        <dbReference type="Proteomes" id="UP001243195"/>
    </source>
</evidence>
<protein>
    <submittedName>
        <fullName evidence="1">Uncharacterized protein</fullName>
    </submittedName>
</protein>
<gene>
    <name evidence="1" type="ORF">RFH51_12215</name>
</gene>
<dbReference type="RefSeq" id="WP_308956636.1">
    <property type="nucleotide sequence ID" value="NZ_JAVICY010000019.1"/>
</dbReference>
<organism evidence="1 2">
    <name type="scientific">Acinetobacter gerneri</name>
    <dbReference type="NCBI Taxonomy" id="202952"/>
    <lineage>
        <taxon>Bacteria</taxon>
        <taxon>Pseudomonadati</taxon>
        <taxon>Pseudomonadota</taxon>
        <taxon>Gammaproteobacteria</taxon>
        <taxon>Moraxellales</taxon>
        <taxon>Moraxellaceae</taxon>
        <taxon>Acinetobacter</taxon>
    </lineage>
</organism>
<comment type="caution">
    <text evidence="1">The sequence shown here is derived from an EMBL/GenBank/DDBJ whole genome shotgun (WGS) entry which is preliminary data.</text>
</comment>
<sequence>MVKANETIVFQGKELLEVLKEIEFILISLHKIGSYYALTLPNSYEAYAKETTDFIDDKNVTQRLAYVRRILSEKFDTSLGDDDMDDIERYLEDLEYWSPKDVND</sequence>
<accession>A0AAW8JI79</accession>
<dbReference type="EMBL" id="JAVIDA010000016">
    <property type="protein sequence ID" value="MDQ9072224.1"/>
    <property type="molecule type" value="Genomic_DNA"/>
</dbReference>
<dbReference type="Proteomes" id="UP001243195">
    <property type="component" value="Unassembled WGS sequence"/>
</dbReference>
<name>A0AAW8JI79_9GAMM</name>
<evidence type="ECO:0000313" key="1">
    <source>
        <dbReference type="EMBL" id="MDQ9072224.1"/>
    </source>
</evidence>
<proteinExistence type="predicted"/>
<reference evidence="1" key="1">
    <citation type="submission" date="2023-08" db="EMBL/GenBank/DDBJ databases">
        <title>Emergence of clinically-relevant ST2 carbapenem-resistant Acinetobacter baumannii strains in hospital sewages in Zhejiang, East of China.</title>
        <authorList>
            <person name="Kaichao C."/>
            <person name="Zhang R."/>
        </authorList>
    </citation>
    <scope>NUCLEOTIDE SEQUENCE</scope>
    <source>
        <strain evidence="1">M-SY-60</strain>
    </source>
</reference>
<dbReference type="AlphaFoldDB" id="A0AAW8JI79"/>